<keyword evidence="1" id="KW-0472">Membrane</keyword>
<dbReference type="HOGENOM" id="CLU_014978_2_0_10"/>
<dbReference type="InterPro" id="IPR011659">
    <property type="entry name" value="WD40"/>
</dbReference>
<dbReference type="STRING" id="760192.Halhy_3301"/>
<dbReference type="Pfam" id="PF00691">
    <property type="entry name" value="OmpA"/>
    <property type="match status" value="1"/>
</dbReference>
<dbReference type="EMBL" id="CP002691">
    <property type="protein sequence ID" value="AEE51160.1"/>
    <property type="molecule type" value="Genomic_DNA"/>
</dbReference>
<keyword evidence="5" id="KW-1185">Reference proteome</keyword>
<dbReference type="SUPFAM" id="SSF103088">
    <property type="entry name" value="OmpA-like"/>
    <property type="match status" value="1"/>
</dbReference>
<proteinExistence type="predicted"/>
<dbReference type="InterPro" id="IPR006665">
    <property type="entry name" value="OmpA-like"/>
</dbReference>
<evidence type="ECO:0000313" key="4">
    <source>
        <dbReference type="EMBL" id="AEE51160.1"/>
    </source>
</evidence>
<organism evidence="4 5">
    <name type="scientific">Haliscomenobacter hydrossis (strain ATCC 27775 / DSM 1100 / LMG 10767 / O)</name>
    <dbReference type="NCBI Taxonomy" id="760192"/>
    <lineage>
        <taxon>Bacteria</taxon>
        <taxon>Pseudomonadati</taxon>
        <taxon>Bacteroidota</taxon>
        <taxon>Saprospiria</taxon>
        <taxon>Saprospirales</taxon>
        <taxon>Haliscomenobacteraceae</taxon>
        <taxon>Haliscomenobacter</taxon>
    </lineage>
</organism>
<dbReference type="PROSITE" id="PS51123">
    <property type="entry name" value="OMPA_2"/>
    <property type="match status" value="1"/>
</dbReference>
<evidence type="ECO:0000256" key="1">
    <source>
        <dbReference type="PROSITE-ProRule" id="PRU00473"/>
    </source>
</evidence>
<reference key="2">
    <citation type="submission" date="2011-04" db="EMBL/GenBank/DDBJ databases">
        <title>Complete sequence of chromosome of Haliscomenobacter hydrossis DSM 1100.</title>
        <authorList>
            <consortium name="US DOE Joint Genome Institute (JGI-PGF)"/>
            <person name="Lucas S."/>
            <person name="Han J."/>
            <person name="Lapidus A."/>
            <person name="Bruce D."/>
            <person name="Goodwin L."/>
            <person name="Pitluck S."/>
            <person name="Peters L."/>
            <person name="Kyrpides N."/>
            <person name="Mavromatis K."/>
            <person name="Ivanova N."/>
            <person name="Ovchinnikova G."/>
            <person name="Pagani I."/>
            <person name="Daligault H."/>
            <person name="Detter J.C."/>
            <person name="Han C."/>
            <person name="Land M."/>
            <person name="Hauser L."/>
            <person name="Markowitz V."/>
            <person name="Cheng J.-F."/>
            <person name="Hugenholtz P."/>
            <person name="Woyke T."/>
            <person name="Wu D."/>
            <person name="Verbarg S."/>
            <person name="Frueling A."/>
            <person name="Brambilla E."/>
            <person name="Klenk H.-P."/>
            <person name="Eisen J.A."/>
        </authorList>
    </citation>
    <scope>NUCLEOTIDE SEQUENCE</scope>
    <source>
        <strain>DSM 1100</strain>
    </source>
</reference>
<dbReference type="InterPro" id="IPR036737">
    <property type="entry name" value="OmpA-like_sf"/>
</dbReference>
<dbReference type="Pfam" id="PF07676">
    <property type="entry name" value="PD40"/>
    <property type="match status" value="1"/>
</dbReference>
<dbReference type="KEGG" id="hhy:Halhy_3301"/>
<dbReference type="AlphaFoldDB" id="F4KTA3"/>
<accession>F4KTA3</accession>
<dbReference type="CDD" id="cd07185">
    <property type="entry name" value="OmpA_C-like"/>
    <property type="match status" value="1"/>
</dbReference>
<dbReference type="PANTHER" id="PTHR30329">
    <property type="entry name" value="STATOR ELEMENT OF FLAGELLAR MOTOR COMPLEX"/>
    <property type="match status" value="1"/>
</dbReference>
<dbReference type="GO" id="GO:0016020">
    <property type="term" value="C:membrane"/>
    <property type="evidence" value="ECO:0007669"/>
    <property type="project" value="UniProtKB-UniRule"/>
</dbReference>
<evidence type="ECO:0000313" key="5">
    <source>
        <dbReference type="Proteomes" id="UP000008461"/>
    </source>
</evidence>
<dbReference type="eggNOG" id="COG2885">
    <property type="taxonomic scope" value="Bacteria"/>
</dbReference>
<dbReference type="PANTHER" id="PTHR30329:SF21">
    <property type="entry name" value="LIPOPROTEIN YIAD-RELATED"/>
    <property type="match status" value="1"/>
</dbReference>
<reference evidence="4 5" key="1">
    <citation type="journal article" date="2011" name="Stand. Genomic Sci.">
        <title>Complete genome sequence of Haliscomenobacter hydrossis type strain (O).</title>
        <authorList>
            <consortium name="US DOE Joint Genome Institute (JGI-PGF)"/>
            <person name="Daligault H."/>
            <person name="Lapidus A."/>
            <person name="Zeytun A."/>
            <person name="Nolan M."/>
            <person name="Lucas S."/>
            <person name="Del Rio T.G."/>
            <person name="Tice H."/>
            <person name="Cheng J.F."/>
            <person name="Tapia R."/>
            <person name="Han C."/>
            <person name="Goodwin L."/>
            <person name="Pitluck S."/>
            <person name="Liolios K."/>
            <person name="Pagani I."/>
            <person name="Ivanova N."/>
            <person name="Huntemann M."/>
            <person name="Mavromatis K."/>
            <person name="Mikhailova N."/>
            <person name="Pati A."/>
            <person name="Chen A."/>
            <person name="Palaniappan K."/>
            <person name="Land M."/>
            <person name="Hauser L."/>
            <person name="Brambilla E.M."/>
            <person name="Rohde M."/>
            <person name="Verbarg S."/>
            <person name="Goker M."/>
            <person name="Bristow J."/>
            <person name="Eisen J.A."/>
            <person name="Markowitz V."/>
            <person name="Hugenholtz P."/>
            <person name="Kyrpides N.C."/>
            <person name="Klenk H.P."/>
            <person name="Woyke T."/>
        </authorList>
    </citation>
    <scope>NUCLEOTIDE SEQUENCE [LARGE SCALE GENOMIC DNA]</scope>
    <source>
        <strain evidence="5">ATCC 27775 / DSM 1100 / LMG 10767 / O</strain>
    </source>
</reference>
<dbReference type="RefSeq" id="WP_013765701.1">
    <property type="nucleotide sequence ID" value="NC_015510.1"/>
</dbReference>
<evidence type="ECO:0000256" key="2">
    <source>
        <dbReference type="SAM" id="Coils"/>
    </source>
</evidence>
<name>F4KTA3_HALH1</name>
<keyword evidence="2" id="KW-0175">Coiled coil</keyword>
<dbReference type="InterPro" id="IPR050330">
    <property type="entry name" value="Bact_OuterMem_StrucFunc"/>
</dbReference>
<sequence length="798" mass="90439">MSFYTHISSLILCLWLGQTGLYAQDIRRMGVDYLHTYPHYGPVLSPDGSLLLYSETGNHANYGREDLADIWICQYLGDNQWSRPVNAGMPINSDLADQCLAINLDENEMFLLLEDEEGKKNIAQSSLNFRSWSVPQIMRIEPWDSLFQIHHGFVSNDGQTLLLCIFHPDSSQQQIDIYVAQREGPLSWKNLQSLGPGINTNGRESSVFLAADGQTLYFSSNGHPGFGGQDLFMSRRTANSWSEWTPPVNLGENFNTRNDDWGFTTSVLGAKAWWSTMENKNPVIRSTNIPATLRPQSVILIKGQVYLPQSKAPAANVSVNLNYFDPMNNRRVNRIGISNQQGKYQLLLPRNAAMSINALSEQFFSPTYNLLRKGTLEIEAEDKGSEQMALLTANPTYRQVEGEIEALQLAFNQKTLEIKVLEKERVKFVDAIIQLRDDTIPGNFSIKTAELGLKKLKDDYEASQKQQLLLFHDVPIRPPTSTSSTQAESPAQAIPTDFDDFLRLIVIQQRWEILPTTTQSLILQMLGEEIKRQDKEIAPENRSLWRGEKERILNNPSILLLPEAALAKWQGVFSPCFEWQEVFSRDISNLYLQKNQAELTTLIKNDVRNYLRALLDYRLLVAQSLHIKDEISTKVEGQRRIERNFQNRPVNSLEIEPSYTLDTLMVIAGNELEQDIQLFDPIVEKTIILENIIFLSNQAELDSSAYSEIHRLASFLNANPQLGVEIVAHTNNNCTYNFAADLTARRAEKIAELLIDAQIAAERIRHRGSGKEQPLVSNATLTGRLANQRVEITFIPLL</sequence>
<evidence type="ECO:0000259" key="3">
    <source>
        <dbReference type="PROSITE" id="PS51123"/>
    </source>
</evidence>
<dbReference type="Gene3D" id="3.30.1330.60">
    <property type="entry name" value="OmpA-like domain"/>
    <property type="match status" value="1"/>
</dbReference>
<dbReference type="OrthoDB" id="1490539at2"/>
<feature type="domain" description="OmpA-like" evidence="3">
    <location>
        <begin position="683"/>
        <end position="798"/>
    </location>
</feature>
<dbReference type="Proteomes" id="UP000008461">
    <property type="component" value="Chromosome"/>
</dbReference>
<protein>
    <submittedName>
        <fullName evidence="4">OmpA/MotB domain protein</fullName>
    </submittedName>
</protein>
<feature type="coiled-coil region" evidence="2">
    <location>
        <begin position="404"/>
        <end position="466"/>
    </location>
</feature>
<gene>
    <name evidence="4" type="ordered locus">Halhy_3301</name>
</gene>
<dbReference type="SUPFAM" id="SSF82171">
    <property type="entry name" value="DPP6 N-terminal domain-like"/>
    <property type="match status" value="1"/>
</dbReference>